<dbReference type="GO" id="GO:0016791">
    <property type="term" value="F:phosphatase activity"/>
    <property type="evidence" value="ECO:0007669"/>
    <property type="project" value="TreeGrafter"/>
</dbReference>
<dbReference type="EMBL" id="JAGSCS010000001">
    <property type="protein sequence ID" value="MBR0574747.1"/>
    <property type="molecule type" value="Genomic_DNA"/>
</dbReference>
<sequence length="247" mass="27953">MIYLIVSDIHSNQPALDQVLATEKADEVLFLGDIIGYGASPEYCYQKFRDLGGKGVMGNHEYGAVRPDTLVHFSENAMLGVLHSMKVLSKENLDHMQRLPETLKIGDLLLCHTMLGHPLEFPYVFPQDKDSLYLKESFQRMAKEEIQVIFTGHTHKPCIFKQLPDGSIETYKTAQGELFLDEQRYVINAGSVGQPRNGSPLAHYVLYDTKLRKVTFRSVSYDVDLAAKKIREAGLPDFLADRLYRGI</sequence>
<protein>
    <submittedName>
        <fullName evidence="3">Metallophosphoesterase family protein</fullName>
    </submittedName>
</protein>
<dbReference type="InterPro" id="IPR024654">
    <property type="entry name" value="Calcineurin-like_PHP_lpxH"/>
</dbReference>
<gene>
    <name evidence="3" type="ORF">KCG48_00190</name>
</gene>
<reference evidence="3" key="1">
    <citation type="submission" date="2021-04" db="EMBL/GenBank/DDBJ databases">
        <title>Proteiniclasticum sedimins sp. nov., an obligate anaerobic bacterium isolated from anaerobic sludge.</title>
        <authorList>
            <person name="Liu J."/>
        </authorList>
    </citation>
    <scope>NUCLEOTIDE SEQUENCE</scope>
    <source>
        <strain evidence="3">BAD-10</strain>
    </source>
</reference>
<dbReference type="PIRSF" id="PIRSF000883">
    <property type="entry name" value="Pesterase_MJ0912"/>
    <property type="match status" value="1"/>
</dbReference>
<dbReference type="Gene3D" id="3.60.21.10">
    <property type="match status" value="1"/>
</dbReference>
<comment type="similarity">
    <text evidence="1">Belongs to the metallophosphoesterase superfamily. YfcE family.</text>
</comment>
<name>A0A941CLD8_9CLOT</name>
<feature type="domain" description="Calcineurin-like phosphoesterase" evidence="2">
    <location>
        <begin position="1"/>
        <end position="210"/>
    </location>
</feature>
<evidence type="ECO:0000313" key="4">
    <source>
        <dbReference type="Proteomes" id="UP000675379"/>
    </source>
</evidence>
<dbReference type="Pfam" id="PF12850">
    <property type="entry name" value="Metallophos_2"/>
    <property type="match status" value="1"/>
</dbReference>
<accession>A0A941CLD8</accession>
<dbReference type="CDD" id="cd00838">
    <property type="entry name" value="MPP_superfamily"/>
    <property type="match status" value="1"/>
</dbReference>
<dbReference type="InterPro" id="IPR029052">
    <property type="entry name" value="Metallo-depent_PP-like"/>
</dbReference>
<dbReference type="Proteomes" id="UP000675379">
    <property type="component" value="Unassembled WGS sequence"/>
</dbReference>
<dbReference type="PANTHER" id="PTHR42850">
    <property type="entry name" value="METALLOPHOSPHOESTERASE"/>
    <property type="match status" value="1"/>
</dbReference>
<evidence type="ECO:0000256" key="1">
    <source>
        <dbReference type="ARBA" id="ARBA00008950"/>
    </source>
</evidence>
<organism evidence="3 4">
    <name type="scientific">Proteiniclasticum sediminis</name>
    <dbReference type="NCBI Taxonomy" id="2804028"/>
    <lineage>
        <taxon>Bacteria</taxon>
        <taxon>Bacillati</taxon>
        <taxon>Bacillota</taxon>
        <taxon>Clostridia</taxon>
        <taxon>Eubacteriales</taxon>
        <taxon>Clostridiaceae</taxon>
        <taxon>Proteiniclasticum</taxon>
    </lineage>
</organism>
<evidence type="ECO:0000259" key="2">
    <source>
        <dbReference type="Pfam" id="PF12850"/>
    </source>
</evidence>
<proteinExistence type="inferred from homology"/>
<keyword evidence="4" id="KW-1185">Reference proteome</keyword>
<comment type="caution">
    <text evidence="3">The sequence shown here is derived from an EMBL/GenBank/DDBJ whole genome shotgun (WGS) entry which is preliminary data.</text>
</comment>
<evidence type="ECO:0000313" key="3">
    <source>
        <dbReference type="EMBL" id="MBR0574747.1"/>
    </source>
</evidence>
<dbReference type="RefSeq" id="WP_211799271.1">
    <property type="nucleotide sequence ID" value="NZ_JAGSCS010000001.1"/>
</dbReference>
<dbReference type="InterPro" id="IPR011152">
    <property type="entry name" value="Pesterase_MJ0912"/>
</dbReference>
<dbReference type="GO" id="GO:0005737">
    <property type="term" value="C:cytoplasm"/>
    <property type="evidence" value="ECO:0007669"/>
    <property type="project" value="TreeGrafter"/>
</dbReference>
<dbReference type="AlphaFoldDB" id="A0A941CLD8"/>
<dbReference type="PANTHER" id="PTHR42850:SF2">
    <property type="entry name" value="BLL5683 PROTEIN"/>
    <property type="match status" value="1"/>
</dbReference>
<dbReference type="InterPro" id="IPR050126">
    <property type="entry name" value="Ap4A_hydrolase"/>
</dbReference>
<dbReference type="SUPFAM" id="SSF56300">
    <property type="entry name" value="Metallo-dependent phosphatases"/>
    <property type="match status" value="1"/>
</dbReference>